<comment type="caution">
    <text evidence="2">The sequence shown here is derived from an EMBL/GenBank/DDBJ whole genome shotgun (WGS) entry which is preliminary data.</text>
</comment>
<dbReference type="AlphaFoldDB" id="A0A543AU02"/>
<dbReference type="PANTHER" id="PTHR35525:SF3">
    <property type="entry name" value="BLL6575 PROTEIN"/>
    <property type="match status" value="1"/>
</dbReference>
<evidence type="ECO:0000313" key="3">
    <source>
        <dbReference type="Proteomes" id="UP000317043"/>
    </source>
</evidence>
<evidence type="ECO:0000313" key="2">
    <source>
        <dbReference type="EMBL" id="TQL76054.1"/>
    </source>
</evidence>
<evidence type="ECO:0000259" key="1">
    <source>
        <dbReference type="Pfam" id="PF11706"/>
    </source>
</evidence>
<dbReference type="Proteomes" id="UP000317043">
    <property type="component" value="Unassembled WGS sequence"/>
</dbReference>
<protein>
    <submittedName>
        <fullName evidence="2">Putative RNA-binding Zn ribbon-like protein</fullName>
    </submittedName>
</protein>
<keyword evidence="3" id="KW-1185">Reference proteome</keyword>
<name>A0A543AU02_9ACTN</name>
<feature type="domain" description="Zinc finger CGNR" evidence="1">
    <location>
        <begin position="145"/>
        <end position="187"/>
    </location>
</feature>
<dbReference type="InterPro" id="IPR021005">
    <property type="entry name" value="Znf_CGNR"/>
</dbReference>
<dbReference type="SUPFAM" id="SSF160904">
    <property type="entry name" value="Jann2411-like"/>
    <property type="match status" value="1"/>
</dbReference>
<accession>A0A543AU02</accession>
<sequence length="204" mass="21880">MNFNSHGDEAVRITVDLVNALTGRYRRGKPFTPPSGDELVVATMTALSTSAADISRPSLIEVAALAQVAPKLREVFEFNEVGDVDAAAERVNELLLQTDSRPHLSQNDGAWRLRFHGPDSGFVAGWVASCATALGMVLGDSQQDRLGLCTAPECDGVYADTSRNGTRRFCSTTCQSRVKTAAFRRRRFDSAGVEDAQSGGDGAL</sequence>
<dbReference type="InterPro" id="IPR010852">
    <property type="entry name" value="ABATE"/>
</dbReference>
<reference evidence="2 3" key="1">
    <citation type="submission" date="2019-06" db="EMBL/GenBank/DDBJ databases">
        <title>Sequencing the genomes of 1000 actinobacteria strains.</title>
        <authorList>
            <person name="Klenk H.-P."/>
        </authorList>
    </citation>
    <scope>NUCLEOTIDE SEQUENCE [LARGE SCALE GENOMIC DNA]</scope>
    <source>
        <strain evidence="2 3">DSM 45928</strain>
    </source>
</reference>
<proteinExistence type="predicted"/>
<dbReference type="EMBL" id="VFOW01000001">
    <property type="protein sequence ID" value="TQL76054.1"/>
    <property type="molecule type" value="Genomic_DNA"/>
</dbReference>
<dbReference type="OrthoDB" id="3531194at2"/>
<dbReference type="Gene3D" id="1.10.3300.10">
    <property type="entry name" value="Jann2411-like domain"/>
    <property type="match status" value="1"/>
</dbReference>
<dbReference type="Pfam" id="PF11706">
    <property type="entry name" value="zf-CGNR"/>
    <property type="match status" value="1"/>
</dbReference>
<gene>
    <name evidence="2" type="ORF">FB566_1574</name>
</gene>
<dbReference type="PANTHER" id="PTHR35525">
    <property type="entry name" value="BLL6575 PROTEIN"/>
    <property type="match status" value="1"/>
</dbReference>
<organism evidence="2 3">
    <name type="scientific">Stackebrandtia endophytica</name>
    <dbReference type="NCBI Taxonomy" id="1496996"/>
    <lineage>
        <taxon>Bacteria</taxon>
        <taxon>Bacillati</taxon>
        <taxon>Actinomycetota</taxon>
        <taxon>Actinomycetes</taxon>
        <taxon>Glycomycetales</taxon>
        <taxon>Glycomycetaceae</taxon>
        <taxon>Stackebrandtia</taxon>
    </lineage>
</organism>
<dbReference type="InParanoid" id="A0A543AU02"/>
<dbReference type="RefSeq" id="WP_142036871.1">
    <property type="nucleotide sequence ID" value="NZ_JBHTGS010000001.1"/>
</dbReference>
<dbReference type="InterPro" id="IPR023286">
    <property type="entry name" value="ABATE_dom_sf"/>
</dbReference>